<feature type="compositionally biased region" description="Polar residues" evidence="2">
    <location>
        <begin position="423"/>
        <end position="432"/>
    </location>
</feature>
<feature type="compositionally biased region" description="Basic and acidic residues" evidence="2">
    <location>
        <begin position="340"/>
        <end position="353"/>
    </location>
</feature>
<feature type="coiled-coil region" evidence="1">
    <location>
        <begin position="361"/>
        <end position="402"/>
    </location>
</feature>
<reference evidence="3" key="2">
    <citation type="submission" date="2025-09" db="UniProtKB">
        <authorList>
            <consortium name="Ensembl"/>
        </authorList>
    </citation>
    <scope>IDENTIFICATION</scope>
</reference>
<dbReference type="GeneTree" id="ENSGT00940000166573"/>
<feature type="compositionally biased region" description="Polar residues" evidence="2">
    <location>
        <begin position="474"/>
        <end position="483"/>
    </location>
</feature>
<evidence type="ECO:0000313" key="4">
    <source>
        <dbReference type="Proteomes" id="UP000264820"/>
    </source>
</evidence>
<dbReference type="Proteomes" id="UP000264820">
    <property type="component" value="Unplaced"/>
</dbReference>
<dbReference type="Pfam" id="PF15369">
    <property type="entry name" value="KIAA1328"/>
    <property type="match status" value="2"/>
</dbReference>
<dbReference type="PANTHER" id="PTHR28375">
    <property type="entry name" value="PROTEIN HINDERIN"/>
    <property type="match status" value="1"/>
</dbReference>
<reference evidence="3" key="1">
    <citation type="submission" date="2025-08" db="UniProtKB">
        <authorList>
            <consortium name="Ensembl"/>
        </authorList>
    </citation>
    <scope>IDENTIFICATION</scope>
</reference>
<dbReference type="InterPro" id="IPR032736">
    <property type="entry name" value="Hinderin"/>
</dbReference>
<keyword evidence="1" id="KW-0175">Coiled coil</keyword>
<feature type="region of interest" description="Disordered" evidence="2">
    <location>
        <begin position="251"/>
        <end position="270"/>
    </location>
</feature>
<evidence type="ECO:0000256" key="2">
    <source>
        <dbReference type="SAM" id="MobiDB-lite"/>
    </source>
</evidence>
<evidence type="ECO:0000313" key="3">
    <source>
        <dbReference type="Ensembl" id="ENSHCOP00000009730.1"/>
    </source>
</evidence>
<protein>
    <submittedName>
        <fullName evidence="3">Zgc:162344</fullName>
    </submittedName>
</protein>
<feature type="region of interest" description="Disordered" evidence="2">
    <location>
        <begin position="335"/>
        <end position="360"/>
    </location>
</feature>
<dbReference type="STRING" id="109280.ENSHCOP00000009730"/>
<feature type="region of interest" description="Disordered" evidence="2">
    <location>
        <begin position="423"/>
        <end position="507"/>
    </location>
</feature>
<feature type="coiled-coil region" evidence="1">
    <location>
        <begin position="129"/>
        <end position="216"/>
    </location>
</feature>
<feature type="compositionally biased region" description="Polar residues" evidence="2">
    <location>
        <begin position="442"/>
        <end position="461"/>
    </location>
</feature>
<evidence type="ECO:0000256" key="1">
    <source>
        <dbReference type="SAM" id="Coils"/>
    </source>
</evidence>
<dbReference type="Ensembl" id="ENSHCOT00000015928.1">
    <property type="protein sequence ID" value="ENSHCOP00000009730.1"/>
    <property type="gene ID" value="ENSHCOG00000012206.1"/>
</dbReference>
<keyword evidence="4" id="KW-1185">Reference proteome</keyword>
<dbReference type="PANTHER" id="PTHR28375:SF1">
    <property type="entry name" value="PROTEIN HINDERIN"/>
    <property type="match status" value="1"/>
</dbReference>
<name>A0A3Q2XXP2_HIPCM</name>
<dbReference type="OMA" id="CCLANCH"/>
<organism evidence="3 4">
    <name type="scientific">Hippocampus comes</name>
    <name type="common">Tiger tail seahorse</name>
    <dbReference type="NCBI Taxonomy" id="109280"/>
    <lineage>
        <taxon>Eukaryota</taxon>
        <taxon>Metazoa</taxon>
        <taxon>Chordata</taxon>
        <taxon>Craniata</taxon>
        <taxon>Vertebrata</taxon>
        <taxon>Euteleostomi</taxon>
        <taxon>Actinopterygii</taxon>
        <taxon>Neopterygii</taxon>
        <taxon>Teleostei</taxon>
        <taxon>Neoteleostei</taxon>
        <taxon>Acanthomorphata</taxon>
        <taxon>Syngnathiaria</taxon>
        <taxon>Syngnathiformes</taxon>
        <taxon>Syngnathoidei</taxon>
        <taxon>Syngnathidae</taxon>
        <taxon>Hippocampus</taxon>
    </lineage>
</organism>
<dbReference type="AlphaFoldDB" id="A0A3Q2XXP2"/>
<proteinExistence type="predicted"/>
<sequence>MAAAEKRNAKSEILWTKSGGDKVVPCKPSGISTSIKKNTKMQARRISDCKMDTPLRRGGTTQSYVQNDQCSSDVKENASALAFASVTTENALVPTLGLIPPVSQIIFGSSSAQSQVGLKDLCPEDKRRIANLIEELARVSEEKEESVKRLKDEHDNFESKIQQLEQQNMLIAHERESLQRQYRECQELLGLYQQYLTQQQTKLNQSIAELSQAQAQAHYKLLNSEEAISETTSRANGLLFDGSYLSLAATQTHHPQAHRRSSARRGPLPAVNIPTPASYFSKNSPAGAGEQIIGHHIQTGEFGLQHNQGPFQDGSYGVQQRRTNGCSLERSYESTFSQRPHGEDDFAAGKKEPSTIPRLGCGDWEEKRQQLLLQKMQLELEREKLQTRLADQEERLSRQNQQLCQSRLDCKRFQEACQSKLSSSFANNETSQPDPPRGQDFPTGTNPPAQQSVHDNCSQTAPLDKNLQFCDAPVQSTKDTATSPVEFPASPAELTAGPVTPKTSENR</sequence>
<accession>A0A3Q2XXP2</accession>